<dbReference type="Proteomes" id="UP000578819">
    <property type="component" value="Unassembled WGS sequence"/>
</dbReference>
<evidence type="ECO:0000256" key="1">
    <source>
        <dbReference type="SAM" id="Phobius"/>
    </source>
</evidence>
<proteinExistence type="predicted"/>
<reference evidence="2 3" key="1">
    <citation type="submission" date="2020-08" db="EMBL/GenBank/DDBJ databases">
        <title>Sequencing the genomes of 1000 actinobacteria strains.</title>
        <authorList>
            <person name="Klenk H.-P."/>
        </authorList>
    </citation>
    <scope>NUCLEOTIDE SEQUENCE [LARGE SCALE GENOMIC DNA]</scope>
    <source>
        <strain evidence="2 3">DSM 45886</strain>
    </source>
</reference>
<dbReference type="EMBL" id="JACHJW010000001">
    <property type="protein sequence ID" value="MBB4957832.1"/>
    <property type="molecule type" value="Genomic_DNA"/>
</dbReference>
<dbReference type="RefSeq" id="WP_184534018.1">
    <property type="nucleotide sequence ID" value="NZ_JACHJW010000001.1"/>
</dbReference>
<feature type="transmembrane region" description="Helical" evidence="1">
    <location>
        <begin position="121"/>
        <end position="139"/>
    </location>
</feature>
<sequence length="303" mass="30950">MLIRRCLLAASGGFTVIHVTGLLFNAPILPYAEVLAWGALVGYAVLAGRTAPARVRLALLGGLSALGAIALVGYLQPAEADQGPTRFLSTADRNASAWFSYSPLADASVPGPFESMGLRPWQFLLMVAGYAALSVAVLAAPARRSPRAARIGALVGAGLLLVHVGLMAWSKFEGRTEWKGSVLGLLLALVLAGAAFVAAGAALGRGGQLLSGLGLAFTTLATVEPLDETLLTWDVRYPDPGDVSEVYLASAVRVAGTGPGLGDIGDPAQAGTVLALLVGVTMIVVGCLWKVGRGDPPQDATAG</sequence>
<keyword evidence="1" id="KW-1133">Transmembrane helix</keyword>
<keyword evidence="3" id="KW-1185">Reference proteome</keyword>
<feature type="transmembrane region" description="Helical" evidence="1">
    <location>
        <begin position="268"/>
        <end position="289"/>
    </location>
</feature>
<feature type="transmembrane region" description="Helical" evidence="1">
    <location>
        <begin position="57"/>
        <end position="75"/>
    </location>
</feature>
<comment type="caution">
    <text evidence="2">The sequence shown here is derived from an EMBL/GenBank/DDBJ whole genome shotgun (WGS) entry which is preliminary data.</text>
</comment>
<evidence type="ECO:0000313" key="3">
    <source>
        <dbReference type="Proteomes" id="UP000578819"/>
    </source>
</evidence>
<protein>
    <submittedName>
        <fullName evidence="2">Uncharacterized protein</fullName>
    </submittedName>
</protein>
<name>A0A7W7SN33_9ACTN</name>
<feature type="transmembrane region" description="Helical" evidence="1">
    <location>
        <begin position="209"/>
        <end position="226"/>
    </location>
</feature>
<dbReference type="AlphaFoldDB" id="A0A7W7SN33"/>
<evidence type="ECO:0000313" key="2">
    <source>
        <dbReference type="EMBL" id="MBB4957832.1"/>
    </source>
</evidence>
<keyword evidence="1" id="KW-0812">Transmembrane</keyword>
<feature type="transmembrane region" description="Helical" evidence="1">
    <location>
        <begin position="34"/>
        <end position="50"/>
    </location>
</feature>
<feature type="transmembrane region" description="Helical" evidence="1">
    <location>
        <begin position="182"/>
        <end position="202"/>
    </location>
</feature>
<organism evidence="2 3">
    <name type="scientific">Micromonospora polyrhachis</name>
    <dbReference type="NCBI Taxonomy" id="1282883"/>
    <lineage>
        <taxon>Bacteria</taxon>
        <taxon>Bacillati</taxon>
        <taxon>Actinomycetota</taxon>
        <taxon>Actinomycetes</taxon>
        <taxon>Micromonosporales</taxon>
        <taxon>Micromonosporaceae</taxon>
        <taxon>Micromonospora</taxon>
    </lineage>
</organism>
<gene>
    <name evidence="2" type="ORF">FHR38_001565</name>
</gene>
<feature type="transmembrane region" description="Helical" evidence="1">
    <location>
        <begin position="7"/>
        <end position="28"/>
    </location>
</feature>
<keyword evidence="1" id="KW-0472">Membrane</keyword>
<feature type="transmembrane region" description="Helical" evidence="1">
    <location>
        <begin position="151"/>
        <end position="170"/>
    </location>
</feature>
<accession>A0A7W7SN33</accession>